<sequence>MEIISLADIENIFLKNSNINELINEIKFDNYIDKEELITFLIEKYSESIEKEKNIFYSELLLKLLPANLTVKNRDKLFYTCTKFLHNFDVSLANQAQKISTNINPNKARKTEEEKTDELEVRNEIKFIKEYKHFQECLDNYEDKESCFRNMPVLIERASFYMLNLYKEELLEFLLNETEYQMFYILILIQRKVNIFNDVLLFLFHKKSSLLKRLNCFEFLIKESSKIELKELKGSFKVFLEKYNRKYFNNDILEIKIKQWIVVLSDCFCVEVDELLEYFNVSKEIF</sequence>
<dbReference type="HOGENOM" id="CLU_973101_0_0_1"/>
<name>A0A059F5A9_9MICR</name>
<dbReference type="Proteomes" id="UP000030655">
    <property type="component" value="Unassembled WGS sequence"/>
</dbReference>
<dbReference type="OrthoDB" id="2197289at2759"/>
<proteinExistence type="predicted"/>
<evidence type="ECO:0000313" key="1">
    <source>
        <dbReference type="EMBL" id="KCZ82126.1"/>
    </source>
</evidence>
<keyword evidence="2" id="KW-1185">Reference proteome</keyword>
<protein>
    <submittedName>
        <fullName evidence="1">Uncharacterized protein</fullName>
    </submittedName>
</protein>
<dbReference type="VEuPathDB" id="MicrosporidiaDB:H312_00401"/>
<dbReference type="AlphaFoldDB" id="A0A059F5A9"/>
<organism evidence="1 2">
    <name type="scientific">Anncaliia algerae PRA339</name>
    <dbReference type="NCBI Taxonomy" id="1288291"/>
    <lineage>
        <taxon>Eukaryota</taxon>
        <taxon>Fungi</taxon>
        <taxon>Fungi incertae sedis</taxon>
        <taxon>Microsporidia</taxon>
        <taxon>Tubulinosematoidea</taxon>
        <taxon>Tubulinosematidae</taxon>
        <taxon>Anncaliia</taxon>
    </lineage>
</organism>
<dbReference type="EMBL" id="KK365132">
    <property type="protein sequence ID" value="KCZ82126.1"/>
    <property type="molecule type" value="Genomic_DNA"/>
</dbReference>
<reference evidence="2" key="1">
    <citation type="submission" date="2013-02" db="EMBL/GenBank/DDBJ databases">
        <authorList>
            <consortium name="The Broad Institute Genome Sequencing Platform"/>
            <person name="Cuomo C."/>
            <person name="Becnel J."/>
            <person name="Sanscrainte N."/>
            <person name="Walker B."/>
            <person name="Young S.K."/>
            <person name="Zeng Q."/>
            <person name="Gargeya S."/>
            <person name="Fitzgerald M."/>
            <person name="Haas B."/>
            <person name="Abouelleil A."/>
            <person name="Alvarado L."/>
            <person name="Arachchi H.M."/>
            <person name="Berlin A.M."/>
            <person name="Chapman S.B."/>
            <person name="Dewar J."/>
            <person name="Goldberg J."/>
            <person name="Griggs A."/>
            <person name="Gujja S."/>
            <person name="Hansen M."/>
            <person name="Howarth C."/>
            <person name="Imamovic A."/>
            <person name="Larimer J."/>
            <person name="McCowan C."/>
            <person name="Murphy C."/>
            <person name="Neiman D."/>
            <person name="Pearson M."/>
            <person name="Priest M."/>
            <person name="Roberts A."/>
            <person name="Saif S."/>
            <person name="Shea T."/>
            <person name="Sisk P."/>
            <person name="Sykes S."/>
            <person name="Wortman J."/>
            <person name="Nusbaum C."/>
            <person name="Birren B."/>
        </authorList>
    </citation>
    <scope>NUCLEOTIDE SEQUENCE [LARGE SCALE GENOMIC DNA]</scope>
    <source>
        <strain evidence="2">PRA339</strain>
    </source>
</reference>
<evidence type="ECO:0000313" key="2">
    <source>
        <dbReference type="Proteomes" id="UP000030655"/>
    </source>
</evidence>
<gene>
    <name evidence="1" type="ORF">H312_00401</name>
</gene>
<accession>A0A059F5A9</accession>
<reference evidence="1 2" key="2">
    <citation type="submission" date="2014-03" db="EMBL/GenBank/DDBJ databases">
        <title>The Genome Sequence of Anncaliia algerae insect isolate PRA339.</title>
        <authorList>
            <consortium name="The Broad Institute Genome Sequencing Platform"/>
            <consortium name="The Broad Institute Genome Sequencing Center for Infectious Disease"/>
            <person name="Cuomo C."/>
            <person name="Becnel J."/>
            <person name="Sanscrainte N."/>
            <person name="Walker B."/>
            <person name="Young S.K."/>
            <person name="Zeng Q."/>
            <person name="Gargeya S."/>
            <person name="Fitzgerald M."/>
            <person name="Haas B."/>
            <person name="Abouelleil A."/>
            <person name="Alvarado L."/>
            <person name="Arachchi H.M."/>
            <person name="Berlin A.M."/>
            <person name="Chapman S.B."/>
            <person name="Dewar J."/>
            <person name="Goldberg J."/>
            <person name="Griggs A."/>
            <person name="Gujja S."/>
            <person name="Hansen M."/>
            <person name="Howarth C."/>
            <person name="Imamovic A."/>
            <person name="Larimer J."/>
            <person name="McCowan C."/>
            <person name="Murphy C."/>
            <person name="Neiman D."/>
            <person name="Pearson M."/>
            <person name="Priest M."/>
            <person name="Roberts A."/>
            <person name="Saif S."/>
            <person name="Shea T."/>
            <person name="Sisk P."/>
            <person name="Sykes S."/>
            <person name="Wortman J."/>
            <person name="Nusbaum C."/>
            <person name="Birren B."/>
        </authorList>
    </citation>
    <scope>NUCLEOTIDE SEQUENCE [LARGE SCALE GENOMIC DNA]</scope>
    <source>
        <strain evidence="1 2">PRA339</strain>
    </source>
</reference>